<dbReference type="Gene3D" id="3.20.20.450">
    <property type="entry name" value="EAL domain"/>
    <property type="match status" value="1"/>
</dbReference>
<organism evidence="5 6">
    <name type="scientific">Mesorhizobium retamae</name>
    <dbReference type="NCBI Taxonomy" id="2912854"/>
    <lineage>
        <taxon>Bacteria</taxon>
        <taxon>Pseudomonadati</taxon>
        <taxon>Pseudomonadota</taxon>
        <taxon>Alphaproteobacteria</taxon>
        <taxon>Hyphomicrobiales</taxon>
        <taxon>Phyllobacteriaceae</taxon>
        <taxon>Mesorhizobium</taxon>
    </lineage>
</organism>
<dbReference type="PROSITE" id="PS50924">
    <property type="entry name" value="MHYT"/>
    <property type="match status" value="1"/>
</dbReference>
<evidence type="ECO:0000313" key="5">
    <source>
        <dbReference type="EMBL" id="MCG7507280.1"/>
    </source>
</evidence>
<feature type="domain" description="MHYT" evidence="4">
    <location>
        <begin position="11"/>
        <end position="198"/>
    </location>
</feature>
<feature type="transmembrane region" description="Helical" evidence="1">
    <location>
        <begin position="113"/>
        <end position="133"/>
    </location>
</feature>
<feature type="transmembrane region" description="Helical" evidence="1">
    <location>
        <begin position="145"/>
        <end position="165"/>
    </location>
</feature>
<dbReference type="InterPro" id="IPR000160">
    <property type="entry name" value="GGDEF_dom"/>
</dbReference>
<dbReference type="CDD" id="cd01948">
    <property type="entry name" value="EAL"/>
    <property type="match status" value="1"/>
</dbReference>
<dbReference type="Pfam" id="PF03707">
    <property type="entry name" value="MHYT"/>
    <property type="match status" value="2"/>
</dbReference>
<dbReference type="PANTHER" id="PTHR44757:SF2">
    <property type="entry name" value="BIOFILM ARCHITECTURE MAINTENANCE PROTEIN MBAA"/>
    <property type="match status" value="1"/>
</dbReference>
<dbReference type="InterPro" id="IPR029787">
    <property type="entry name" value="Nucleotide_cyclase"/>
</dbReference>
<evidence type="ECO:0000259" key="4">
    <source>
        <dbReference type="PROSITE" id="PS50924"/>
    </source>
</evidence>
<dbReference type="Proteomes" id="UP001201701">
    <property type="component" value="Unassembled WGS sequence"/>
</dbReference>
<feature type="transmembrane region" description="Helical" evidence="1">
    <location>
        <begin position="83"/>
        <end position="101"/>
    </location>
</feature>
<feature type="transmembrane region" description="Helical" evidence="1">
    <location>
        <begin position="212"/>
        <end position="234"/>
    </location>
</feature>
<feature type="transmembrane region" description="Helical" evidence="1">
    <location>
        <begin position="14"/>
        <end position="34"/>
    </location>
</feature>
<evidence type="ECO:0000313" key="6">
    <source>
        <dbReference type="Proteomes" id="UP001201701"/>
    </source>
</evidence>
<dbReference type="CDD" id="cd01949">
    <property type="entry name" value="GGDEF"/>
    <property type="match status" value="1"/>
</dbReference>
<dbReference type="InterPro" id="IPR001633">
    <property type="entry name" value="EAL_dom"/>
</dbReference>
<dbReference type="SMART" id="SM00267">
    <property type="entry name" value="GGDEF"/>
    <property type="match status" value="1"/>
</dbReference>
<dbReference type="SUPFAM" id="SSF55073">
    <property type="entry name" value="Nucleotide cyclase"/>
    <property type="match status" value="1"/>
</dbReference>
<evidence type="ECO:0000256" key="1">
    <source>
        <dbReference type="PROSITE-ProRule" id="PRU00244"/>
    </source>
</evidence>
<dbReference type="Gene3D" id="3.30.70.270">
    <property type="match status" value="1"/>
</dbReference>
<proteinExistence type="predicted"/>
<keyword evidence="1" id="KW-0812">Transmembrane</keyword>
<dbReference type="PROSITE" id="PS50887">
    <property type="entry name" value="GGDEF"/>
    <property type="match status" value="1"/>
</dbReference>
<dbReference type="Pfam" id="PF00563">
    <property type="entry name" value="EAL"/>
    <property type="match status" value="1"/>
</dbReference>
<dbReference type="PANTHER" id="PTHR44757">
    <property type="entry name" value="DIGUANYLATE CYCLASE DGCP"/>
    <property type="match status" value="1"/>
</dbReference>
<dbReference type="RefSeq" id="WP_239368275.1">
    <property type="nucleotide sequence ID" value="NZ_JAKREW010000022.1"/>
</dbReference>
<feature type="transmembrane region" description="Helical" evidence="1">
    <location>
        <begin position="46"/>
        <end position="71"/>
    </location>
</feature>
<dbReference type="InterPro" id="IPR035919">
    <property type="entry name" value="EAL_sf"/>
</dbReference>
<keyword evidence="6" id="KW-1185">Reference proteome</keyword>
<reference evidence="5 6" key="1">
    <citation type="submission" date="2022-02" db="EMBL/GenBank/DDBJ databases">
        <title>Draft genome sequence of Mezorhizobium retamae strain IRAMC:0171 isolated from Retama raetam nodules.</title>
        <authorList>
            <person name="Bengaied R."/>
            <person name="Sbissi I."/>
            <person name="Huber K."/>
            <person name="Ghodbane F."/>
            <person name="Nouioui I."/>
            <person name="Tarhouni M."/>
            <person name="Gtari M."/>
        </authorList>
    </citation>
    <scope>NUCLEOTIDE SEQUENCE [LARGE SCALE GENOMIC DNA]</scope>
    <source>
        <strain evidence="5 6">IRAMC:0171</strain>
    </source>
</reference>
<name>A0ABS9QIP0_9HYPH</name>
<dbReference type="InterPro" id="IPR043128">
    <property type="entry name" value="Rev_trsase/Diguanyl_cyclase"/>
</dbReference>
<feature type="transmembrane region" description="Helical" evidence="1">
    <location>
        <begin position="177"/>
        <end position="200"/>
    </location>
</feature>
<dbReference type="Pfam" id="PF00990">
    <property type="entry name" value="GGDEF"/>
    <property type="match status" value="1"/>
</dbReference>
<accession>A0ABS9QIP0</accession>
<dbReference type="PROSITE" id="PS50883">
    <property type="entry name" value="EAL"/>
    <property type="match status" value="1"/>
</dbReference>
<dbReference type="SMART" id="SM00052">
    <property type="entry name" value="EAL"/>
    <property type="match status" value="1"/>
</dbReference>
<comment type="caution">
    <text evidence="5">The sequence shown here is derived from an EMBL/GenBank/DDBJ whole genome shotgun (WGS) entry which is preliminary data.</text>
</comment>
<gene>
    <name evidence="5" type="ORF">L4923_19800</name>
</gene>
<keyword evidence="1" id="KW-0472">Membrane</keyword>
<keyword evidence="1" id="KW-1133">Transmembrane helix</keyword>
<evidence type="ECO:0000259" key="2">
    <source>
        <dbReference type="PROSITE" id="PS50883"/>
    </source>
</evidence>
<dbReference type="SUPFAM" id="SSF141868">
    <property type="entry name" value="EAL domain-like"/>
    <property type="match status" value="1"/>
</dbReference>
<evidence type="ECO:0000259" key="3">
    <source>
        <dbReference type="PROSITE" id="PS50887"/>
    </source>
</evidence>
<dbReference type="EMBL" id="JAKREW010000022">
    <property type="protein sequence ID" value="MCG7507280.1"/>
    <property type="molecule type" value="Genomic_DNA"/>
</dbReference>
<sequence>MRVVSCLVTEHNPWLVLLAVFVCIAGSWVTFRLFRQAEARGGWPRAGWIFLAAQAAGSSIWCTHFIAVIAYEHDAPVTFDPTFTMISLLVAVAGCAYGFWLSLSFRFPLAAEIGGGVVGIAISAMHYSGMLAYRVDGLIEWNTDYVLASIALSVLFGAIAMRQAAKPLWGETKYVPVGFFVLAVASLHFTGMTAISVTPFSTATDNTASSTLAAFAVVGVGMLVLGAGVISYLIDEQTSQEAFDRLQKLALTDSLTGLPNRASAIEHLDRALEQAHYTAAKVAIIGIDLDRFKEINDLRGHQAGDTALATIGFRLGHLLQDSEFAARIGGDEFMCVKRFVDRHQLDNFLTRLEEAFSQPLRIGNVDFAAGASLGVALYPDDGHDRQVLISNADLAMYRAKSDITRAVCFYEPQMDKAAREHHALASDLSHALELGQLELHYQVQKSAQSGDVLGYEALLRWSHPSRGPISPAVFIPIAEETGLILAIGEWVLRTACRDAGKLGKPHKIAVNLSPVQFVHNDLAGLIRDILVETALSPSRLELEITESTFIADKARALHVLRQIKALGVKISIDDFGVGYSSFDTLRSFPFDKIKLDGSFTREMERNAQAMAIVRSVLALGQSLGIPVLAEGVETAAQLQILRVEGCHEAQGYYLGRPGPKENILPTAADQLQKVIPNRGTGLSVSTA</sequence>
<protein>
    <submittedName>
        <fullName evidence="5">EAL domain-containing protein</fullName>
    </submittedName>
</protein>
<dbReference type="InterPro" id="IPR052155">
    <property type="entry name" value="Biofilm_reg_signaling"/>
</dbReference>
<dbReference type="InterPro" id="IPR005330">
    <property type="entry name" value="MHYT_dom"/>
</dbReference>
<dbReference type="NCBIfam" id="TIGR00254">
    <property type="entry name" value="GGDEF"/>
    <property type="match status" value="1"/>
</dbReference>
<feature type="domain" description="GGDEF" evidence="3">
    <location>
        <begin position="280"/>
        <end position="412"/>
    </location>
</feature>
<feature type="domain" description="EAL" evidence="2">
    <location>
        <begin position="421"/>
        <end position="671"/>
    </location>
</feature>